<keyword evidence="4" id="KW-1185">Reference proteome</keyword>
<reference evidence="3 4" key="1">
    <citation type="submission" date="2018-03" db="EMBL/GenBank/DDBJ databases">
        <title>Bioinformatic expansion and discovery of thiopeptide antibiotics.</title>
        <authorList>
            <person name="Schwalen C.J."/>
            <person name="Hudson G.A."/>
            <person name="Mitchell D.A."/>
        </authorList>
    </citation>
    <scope>NUCLEOTIDE SEQUENCE [LARGE SCALE GENOMIC DNA]</scope>
    <source>
        <strain evidence="3 4">ATCC 21389</strain>
    </source>
</reference>
<dbReference type="EMBL" id="PYBW01000030">
    <property type="protein sequence ID" value="PYC82770.1"/>
    <property type="molecule type" value="Genomic_DNA"/>
</dbReference>
<proteinExistence type="inferred from homology"/>
<comment type="similarity">
    <text evidence="1">Belongs to the universal stress protein A family.</text>
</comment>
<dbReference type="Proteomes" id="UP000248039">
    <property type="component" value="Unassembled WGS sequence"/>
</dbReference>
<dbReference type="InterPro" id="IPR006016">
    <property type="entry name" value="UspA"/>
</dbReference>
<protein>
    <submittedName>
        <fullName evidence="3">Universal stress protein UspA</fullName>
    </submittedName>
</protein>
<evidence type="ECO:0000313" key="3">
    <source>
        <dbReference type="EMBL" id="PYC82770.1"/>
    </source>
</evidence>
<dbReference type="OrthoDB" id="6174426at2"/>
<sequence length="148" mass="15697">MAAPRIVVGVDGSDPSKAALWWAVREAGLIGGVVEAVAVWEYPSAWYGWTPPQAEVFDYEKITSKTLVESIDRAIGPDRPVEIRTRVVRGHPAAVLLDAAQGARLLVVGNRGHGGFTQALLGSVAQHCVQHAPCPVVVIRGPGDGKDD</sequence>
<dbReference type="SUPFAM" id="SSF52402">
    <property type="entry name" value="Adenine nucleotide alpha hydrolases-like"/>
    <property type="match status" value="1"/>
</dbReference>
<dbReference type="PANTHER" id="PTHR46553">
    <property type="entry name" value="ADENINE NUCLEOTIDE ALPHA HYDROLASES-LIKE SUPERFAMILY PROTEIN"/>
    <property type="match status" value="1"/>
</dbReference>
<dbReference type="AlphaFoldDB" id="A0A2V4NPE6"/>
<dbReference type="CDD" id="cd00293">
    <property type="entry name" value="USP-like"/>
    <property type="match status" value="1"/>
</dbReference>
<accession>A0A2V4NPE6</accession>
<name>A0A2V4NPE6_9ACTN</name>
<dbReference type="InterPro" id="IPR006015">
    <property type="entry name" value="Universal_stress_UspA"/>
</dbReference>
<evidence type="ECO:0000256" key="1">
    <source>
        <dbReference type="ARBA" id="ARBA00008791"/>
    </source>
</evidence>
<feature type="domain" description="UspA" evidence="2">
    <location>
        <begin position="5"/>
        <end position="140"/>
    </location>
</feature>
<dbReference type="InterPro" id="IPR014729">
    <property type="entry name" value="Rossmann-like_a/b/a_fold"/>
</dbReference>
<evidence type="ECO:0000313" key="4">
    <source>
        <dbReference type="Proteomes" id="UP000248039"/>
    </source>
</evidence>
<comment type="caution">
    <text evidence="3">The sequence shown here is derived from an EMBL/GenBank/DDBJ whole genome shotgun (WGS) entry which is preliminary data.</text>
</comment>
<dbReference type="PANTHER" id="PTHR46553:SF3">
    <property type="entry name" value="ADENINE NUCLEOTIDE ALPHA HYDROLASES-LIKE SUPERFAMILY PROTEIN"/>
    <property type="match status" value="1"/>
</dbReference>
<dbReference type="Gene3D" id="3.40.50.620">
    <property type="entry name" value="HUPs"/>
    <property type="match status" value="1"/>
</dbReference>
<dbReference type="PRINTS" id="PR01438">
    <property type="entry name" value="UNVRSLSTRESS"/>
</dbReference>
<evidence type="ECO:0000259" key="2">
    <source>
        <dbReference type="Pfam" id="PF00582"/>
    </source>
</evidence>
<organism evidence="3 4">
    <name type="scientific">Streptomyces tateyamensis</name>
    <dbReference type="NCBI Taxonomy" id="565073"/>
    <lineage>
        <taxon>Bacteria</taxon>
        <taxon>Bacillati</taxon>
        <taxon>Actinomycetota</taxon>
        <taxon>Actinomycetes</taxon>
        <taxon>Kitasatosporales</taxon>
        <taxon>Streptomycetaceae</taxon>
        <taxon>Streptomyces</taxon>
    </lineage>
</organism>
<dbReference type="Pfam" id="PF00582">
    <property type="entry name" value="Usp"/>
    <property type="match status" value="1"/>
</dbReference>
<gene>
    <name evidence="3" type="ORF">C7C46_09755</name>
</gene>